<comment type="caution">
    <text evidence="5">The sequence shown here is derived from an EMBL/GenBank/DDBJ whole genome shotgun (WGS) entry which is preliminary data.</text>
</comment>
<protein>
    <submittedName>
        <fullName evidence="5">Interferon-related developmental regulator 1-like</fullName>
    </submittedName>
</protein>
<dbReference type="PANTHER" id="PTHR12354">
    <property type="entry name" value="INTERFERON-RELATED DEVELOPMENTAL REGULATOR"/>
    <property type="match status" value="1"/>
</dbReference>
<evidence type="ECO:0000256" key="1">
    <source>
        <dbReference type="ARBA" id="ARBA00008828"/>
    </source>
</evidence>
<evidence type="ECO:0000256" key="2">
    <source>
        <dbReference type="SAM" id="MobiDB-lite"/>
    </source>
</evidence>
<organism evidence="5 6">
    <name type="scientific">Elysia marginata</name>
    <dbReference type="NCBI Taxonomy" id="1093978"/>
    <lineage>
        <taxon>Eukaryota</taxon>
        <taxon>Metazoa</taxon>
        <taxon>Spiralia</taxon>
        <taxon>Lophotrochozoa</taxon>
        <taxon>Mollusca</taxon>
        <taxon>Gastropoda</taxon>
        <taxon>Heterobranchia</taxon>
        <taxon>Euthyneura</taxon>
        <taxon>Panpulmonata</taxon>
        <taxon>Sacoglossa</taxon>
        <taxon>Placobranchoidea</taxon>
        <taxon>Plakobranchidae</taxon>
        <taxon>Elysia</taxon>
    </lineage>
</organism>
<dbReference type="Proteomes" id="UP000762676">
    <property type="component" value="Unassembled WGS sequence"/>
</dbReference>
<dbReference type="Pfam" id="PF05004">
    <property type="entry name" value="IFRD"/>
    <property type="match status" value="1"/>
</dbReference>
<feature type="compositionally biased region" description="Basic residues" evidence="2">
    <location>
        <begin position="1"/>
        <end position="11"/>
    </location>
</feature>
<dbReference type="Pfam" id="PF04836">
    <property type="entry name" value="IFRD_C"/>
    <property type="match status" value="1"/>
</dbReference>
<feature type="domain" description="Interferon-related developmental regulator C-terminal" evidence="3">
    <location>
        <begin position="381"/>
        <end position="432"/>
    </location>
</feature>
<reference evidence="5 6" key="1">
    <citation type="journal article" date="2021" name="Elife">
        <title>Chloroplast acquisition without the gene transfer in kleptoplastic sea slugs, Plakobranchus ocellatus.</title>
        <authorList>
            <person name="Maeda T."/>
            <person name="Takahashi S."/>
            <person name="Yoshida T."/>
            <person name="Shimamura S."/>
            <person name="Takaki Y."/>
            <person name="Nagai Y."/>
            <person name="Toyoda A."/>
            <person name="Suzuki Y."/>
            <person name="Arimoto A."/>
            <person name="Ishii H."/>
            <person name="Satoh N."/>
            <person name="Nishiyama T."/>
            <person name="Hasebe M."/>
            <person name="Maruyama T."/>
            <person name="Minagawa J."/>
            <person name="Obokata J."/>
            <person name="Shigenobu S."/>
        </authorList>
    </citation>
    <scope>NUCLEOTIDE SEQUENCE [LARGE SCALE GENOMIC DNA]</scope>
</reference>
<keyword evidence="6" id="KW-1185">Reference proteome</keyword>
<dbReference type="InterPro" id="IPR007701">
    <property type="entry name" value="Interferon-rel_develop_reg_N"/>
</dbReference>
<sequence>MPNKNSKKRGGGRTSDNAASVVQPRPRNDDDESVADNWSTQSVASDDTSWPGSDPVTGDEAEDTTEQENFEDKFIECLDGTLQKSASARVTALQNIQRALQKKYFADFLWDRKETVTDNVMRCLKKGKGNEQAAAAACLSLVALQLGPEAEGVFTSCQAYLTTLLADNATSVAARGACAISLSTMCFVCCNDYEVIRSVAKSLENIFSRGYGKGENSPSVSPDQSWLMSQALSAWCLLLTITAAYDVNTHVENHLGPLQDLLRSSDVDLRMTAGEAVALLYELARDNDEDFEDEENEAALCDLLKQLATDSVKHRAKKDRRQQRSCFRDVQRFVVDAESPSETVKVGKENLLELCSWSQKKQYDALCAVLMTGMSAHLKANPLLRDIFDLGAPGLDEYSHTKALTKAQRTFINAAAFKRRTKLRAKHRDKRTVNVNGF</sequence>
<dbReference type="AlphaFoldDB" id="A0AAV4JHJ2"/>
<dbReference type="InterPro" id="IPR006921">
    <property type="entry name" value="Interferon-rel_develop_reg_C"/>
</dbReference>
<dbReference type="EMBL" id="BMAT01013872">
    <property type="protein sequence ID" value="GFS21855.1"/>
    <property type="molecule type" value="Genomic_DNA"/>
</dbReference>
<evidence type="ECO:0000259" key="4">
    <source>
        <dbReference type="Pfam" id="PF05004"/>
    </source>
</evidence>
<name>A0AAV4JHJ2_9GAST</name>
<dbReference type="InterPro" id="IPR039777">
    <property type="entry name" value="IFRD"/>
</dbReference>
<feature type="region of interest" description="Disordered" evidence="2">
    <location>
        <begin position="1"/>
        <end position="66"/>
    </location>
</feature>
<feature type="compositionally biased region" description="Acidic residues" evidence="2">
    <location>
        <begin position="57"/>
        <end position="66"/>
    </location>
</feature>
<evidence type="ECO:0000259" key="3">
    <source>
        <dbReference type="Pfam" id="PF04836"/>
    </source>
</evidence>
<evidence type="ECO:0000313" key="6">
    <source>
        <dbReference type="Proteomes" id="UP000762676"/>
    </source>
</evidence>
<dbReference type="Gene3D" id="1.25.10.10">
    <property type="entry name" value="Leucine-rich Repeat Variant"/>
    <property type="match status" value="1"/>
</dbReference>
<dbReference type="PANTHER" id="PTHR12354:SF1">
    <property type="entry name" value="INTERFERON-RELATED DEVELOPMENTAL REGULATOR 1"/>
    <property type="match status" value="1"/>
</dbReference>
<proteinExistence type="inferred from homology"/>
<accession>A0AAV4JHJ2</accession>
<dbReference type="InterPro" id="IPR011989">
    <property type="entry name" value="ARM-like"/>
</dbReference>
<evidence type="ECO:0000313" key="5">
    <source>
        <dbReference type="EMBL" id="GFS21855.1"/>
    </source>
</evidence>
<feature type="compositionally biased region" description="Polar residues" evidence="2">
    <location>
        <begin position="36"/>
        <end position="51"/>
    </location>
</feature>
<feature type="domain" description="Interferon-related developmental regulator N-terminal" evidence="4">
    <location>
        <begin position="37"/>
        <end position="334"/>
    </location>
</feature>
<dbReference type="InterPro" id="IPR016024">
    <property type="entry name" value="ARM-type_fold"/>
</dbReference>
<dbReference type="SUPFAM" id="SSF48371">
    <property type="entry name" value="ARM repeat"/>
    <property type="match status" value="1"/>
</dbReference>
<gene>
    <name evidence="5" type="ORF">ElyMa_006935500</name>
</gene>
<comment type="similarity">
    <text evidence="1">Belongs to the IFRD family.</text>
</comment>